<dbReference type="Pfam" id="PF01571">
    <property type="entry name" value="GCV_T"/>
    <property type="match status" value="1"/>
</dbReference>
<sequence length="379" mass="39868">MSKTAELLKTPLFDLHMSLGARMVPFAGYDMPVQYPAGVMKEHLHTRAAAGLFDVSHMGQVTVRPRSGDMRDAALALETLVPVDIAGLKEGRQRYALFTNPAGGILDDLMVAHRGDHLFLVVNGACKAEDIAHLSAALSGRCEITPLTDRALIALQGPKAEAALSTLSGDVTAMRFMDVRSVQLCGAQCIVSRSGYTGEDGFEISIPAEKAEAVATALLAHEAVEPIGLGARDSLRLEAGLCLYGNDIDTTTTPVEAALQWAIQKTRRTGGERAGGFPGAATILAELAEGTSRRRVGLRPETRTPVRGGAALFADEQAASPIGAVTSGGFGPSVDGPVAMGYVPSKLATVGTRLFADVRGKRIPVIVTPLPFVAANFKR</sequence>
<name>A0A0F9V8W3_9ZZZZ</name>
<organism evidence="9">
    <name type="scientific">marine sediment metagenome</name>
    <dbReference type="NCBI Taxonomy" id="412755"/>
    <lineage>
        <taxon>unclassified sequences</taxon>
        <taxon>metagenomes</taxon>
        <taxon>ecological metagenomes</taxon>
    </lineage>
</organism>
<dbReference type="NCBIfam" id="NF001567">
    <property type="entry name" value="PRK00389.1"/>
    <property type="match status" value="1"/>
</dbReference>
<dbReference type="Gene3D" id="4.10.1250.10">
    <property type="entry name" value="Aminomethyltransferase fragment"/>
    <property type="match status" value="1"/>
</dbReference>
<dbReference type="GO" id="GO:0008483">
    <property type="term" value="F:transaminase activity"/>
    <property type="evidence" value="ECO:0007669"/>
    <property type="project" value="UniProtKB-KW"/>
</dbReference>
<dbReference type="AlphaFoldDB" id="A0A0F9V8W3"/>
<comment type="similarity">
    <text evidence="1">Belongs to the GcvT family.</text>
</comment>
<dbReference type="PANTHER" id="PTHR43757:SF2">
    <property type="entry name" value="AMINOMETHYLTRANSFERASE, MITOCHONDRIAL"/>
    <property type="match status" value="1"/>
</dbReference>
<feature type="domain" description="GCVT N-terminal" evidence="7">
    <location>
        <begin position="12"/>
        <end position="266"/>
    </location>
</feature>
<dbReference type="NCBIfam" id="TIGR00528">
    <property type="entry name" value="gcvT"/>
    <property type="match status" value="1"/>
</dbReference>
<accession>A0A0F9V8W3</accession>
<keyword evidence="4" id="KW-0808">Transferase</keyword>
<evidence type="ECO:0000256" key="4">
    <source>
        <dbReference type="ARBA" id="ARBA00022679"/>
    </source>
</evidence>
<dbReference type="GO" id="GO:0004047">
    <property type="term" value="F:aminomethyltransferase activity"/>
    <property type="evidence" value="ECO:0007669"/>
    <property type="project" value="UniProtKB-EC"/>
</dbReference>
<dbReference type="NCBIfam" id="NF010093">
    <property type="entry name" value="PRK13579.1"/>
    <property type="match status" value="1"/>
</dbReference>
<dbReference type="SUPFAM" id="SSF101790">
    <property type="entry name" value="Aminomethyltransferase beta-barrel domain"/>
    <property type="match status" value="1"/>
</dbReference>
<gene>
    <name evidence="9" type="ORF">LCGC14_0435350</name>
</gene>
<dbReference type="GO" id="GO:0005960">
    <property type="term" value="C:glycine cleavage complex"/>
    <property type="evidence" value="ECO:0007669"/>
    <property type="project" value="InterPro"/>
</dbReference>
<evidence type="ECO:0000259" key="8">
    <source>
        <dbReference type="Pfam" id="PF08669"/>
    </source>
</evidence>
<dbReference type="Gene3D" id="2.40.30.110">
    <property type="entry name" value="Aminomethyltransferase beta-barrel domains"/>
    <property type="match status" value="1"/>
</dbReference>
<evidence type="ECO:0000256" key="6">
    <source>
        <dbReference type="ARBA" id="ARBA00047665"/>
    </source>
</evidence>
<comment type="catalytic activity">
    <reaction evidence="6">
        <text>N(6)-[(R)-S(8)-aminomethyldihydrolipoyl]-L-lysyl-[protein] + (6S)-5,6,7,8-tetrahydrofolate = N(6)-[(R)-dihydrolipoyl]-L-lysyl-[protein] + (6R)-5,10-methylene-5,6,7,8-tetrahydrofolate + NH4(+)</text>
        <dbReference type="Rhea" id="RHEA:16945"/>
        <dbReference type="Rhea" id="RHEA-COMP:10475"/>
        <dbReference type="Rhea" id="RHEA-COMP:10492"/>
        <dbReference type="ChEBI" id="CHEBI:15636"/>
        <dbReference type="ChEBI" id="CHEBI:28938"/>
        <dbReference type="ChEBI" id="CHEBI:57453"/>
        <dbReference type="ChEBI" id="CHEBI:83100"/>
        <dbReference type="ChEBI" id="CHEBI:83143"/>
        <dbReference type="EC" id="2.1.2.10"/>
    </reaction>
</comment>
<evidence type="ECO:0000256" key="2">
    <source>
        <dbReference type="ARBA" id="ARBA00012616"/>
    </source>
</evidence>
<dbReference type="Pfam" id="PF08669">
    <property type="entry name" value="GCV_T_C"/>
    <property type="match status" value="1"/>
</dbReference>
<dbReference type="FunFam" id="4.10.1250.10:FF:000002">
    <property type="entry name" value="Aminomethyltransferase"/>
    <property type="match status" value="1"/>
</dbReference>
<proteinExistence type="inferred from homology"/>
<feature type="domain" description="Aminomethyltransferase C-terminal" evidence="8">
    <location>
        <begin position="293"/>
        <end position="373"/>
    </location>
</feature>
<dbReference type="Gene3D" id="3.30.70.1400">
    <property type="entry name" value="Aminomethyltransferase beta-barrel domains"/>
    <property type="match status" value="1"/>
</dbReference>
<comment type="caution">
    <text evidence="9">The sequence shown here is derived from an EMBL/GenBank/DDBJ whole genome shotgun (WGS) entry which is preliminary data.</text>
</comment>
<dbReference type="InterPro" id="IPR013977">
    <property type="entry name" value="GcvT_C"/>
</dbReference>
<dbReference type="GO" id="GO:0006546">
    <property type="term" value="P:glycine catabolic process"/>
    <property type="evidence" value="ECO:0007669"/>
    <property type="project" value="InterPro"/>
</dbReference>
<dbReference type="PIRSF" id="PIRSF006487">
    <property type="entry name" value="GcvT"/>
    <property type="match status" value="1"/>
</dbReference>
<evidence type="ECO:0000256" key="5">
    <source>
        <dbReference type="ARBA" id="ARBA00031395"/>
    </source>
</evidence>
<evidence type="ECO:0000256" key="3">
    <source>
        <dbReference type="ARBA" id="ARBA00022576"/>
    </source>
</evidence>
<dbReference type="InterPro" id="IPR027266">
    <property type="entry name" value="TrmE/GcvT-like"/>
</dbReference>
<dbReference type="Gene3D" id="3.30.1360.120">
    <property type="entry name" value="Probable tRNA modification gtpase trme, domain 1"/>
    <property type="match status" value="1"/>
</dbReference>
<evidence type="ECO:0000313" key="9">
    <source>
        <dbReference type="EMBL" id="KKN69991.1"/>
    </source>
</evidence>
<dbReference type="InterPro" id="IPR006222">
    <property type="entry name" value="GCVT_N"/>
</dbReference>
<dbReference type="InterPro" id="IPR029043">
    <property type="entry name" value="GcvT/YgfZ_C"/>
</dbReference>
<dbReference type="EC" id="2.1.2.10" evidence="2"/>
<evidence type="ECO:0000259" key="7">
    <source>
        <dbReference type="Pfam" id="PF01571"/>
    </source>
</evidence>
<dbReference type="SUPFAM" id="SSF103025">
    <property type="entry name" value="Folate-binding domain"/>
    <property type="match status" value="1"/>
</dbReference>
<keyword evidence="3" id="KW-0032">Aminotransferase</keyword>
<reference evidence="9" key="1">
    <citation type="journal article" date="2015" name="Nature">
        <title>Complex archaea that bridge the gap between prokaryotes and eukaryotes.</title>
        <authorList>
            <person name="Spang A."/>
            <person name="Saw J.H."/>
            <person name="Jorgensen S.L."/>
            <person name="Zaremba-Niedzwiedzka K."/>
            <person name="Martijn J."/>
            <person name="Lind A.E."/>
            <person name="van Eijk R."/>
            <person name="Schleper C."/>
            <person name="Guy L."/>
            <person name="Ettema T.J."/>
        </authorList>
    </citation>
    <scope>NUCLEOTIDE SEQUENCE</scope>
</reference>
<evidence type="ECO:0000256" key="1">
    <source>
        <dbReference type="ARBA" id="ARBA00008609"/>
    </source>
</evidence>
<dbReference type="InterPro" id="IPR006223">
    <property type="entry name" value="GcvT"/>
</dbReference>
<dbReference type="InterPro" id="IPR028896">
    <property type="entry name" value="GcvT/YgfZ/DmdA"/>
</dbReference>
<protein>
    <recommendedName>
        <fullName evidence="2">aminomethyltransferase</fullName>
        <ecNumber evidence="2">2.1.2.10</ecNumber>
    </recommendedName>
    <alternativeName>
        <fullName evidence="5">Glycine cleavage system T protein</fullName>
    </alternativeName>
</protein>
<dbReference type="PANTHER" id="PTHR43757">
    <property type="entry name" value="AMINOMETHYLTRANSFERASE"/>
    <property type="match status" value="1"/>
</dbReference>
<dbReference type="EMBL" id="LAZR01000413">
    <property type="protein sequence ID" value="KKN69991.1"/>
    <property type="molecule type" value="Genomic_DNA"/>
</dbReference>